<dbReference type="Proteomes" id="UP001168990">
    <property type="component" value="Unassembled WGS sequence"/>
</dbReference>
<keyword evidence="2" id="KW-1185">Reference proteome</keyword>
<gene>
    <name evidence="1" type="ORF">PV328_010350</name>
</gene>
<evidence type="ECO:0000313" key="1">
    <source>
        <dbReference type="EMBL" id="KAK0169706.1"/>
    </source>
</evidence>
<reference evidence="1" key="2">
    <citation type="submission" date="2023-03" db="EMBL/GenBank/DDBJ databases">
        <authorList>
            <person name="Inwood S.N."/>
            <person name="Skelly J.G."/>
            <person name="Guhlin J."/>
            <person name="Harrop T.W.R."/>
            <person name="Goldson S.G."/>
            <person name="Dearden P.K."/>
        </authorList>
    </citation>
    <scope>NUCLEOTIDE SEQUENCE</scope>
    <source>
        <strain evidence="1">Irish</strain>
        <tissue evidence="1">Whole body</tissue>
    </source>
</reference>
<protein>
    <submittedName>
        <fullName evidence="1">Uncharacterized protein</fullName>
    </submittedName>
</protein>
<evidence type="ECO:0000313" key="2">
    <source>
        <dbReference type="Proteomes" id="UP001168990"/>
    </source>
</evidence>
<reference evidence="1" key="1">
    <citation type="journal article" date="2023" name="bioRxiv">
        <title>Scaffold-level genome assemblies of two parasitoid biocontrol wasps reveal the parthenogenesis mechanism and an associated novel virus.</title>
        <authorList>
            <person name="Inwood S."/>
            <person name="Skelly J."/>
            <person name="Guhlin J."/>
            <person name="Harrop T."/>
            <person name="Goldson S."/>
            <person name="Dearden P."/>
        </authorList>
    </citation>
    <scope>NUCLEOTIDE SEQUENCE</scope>
    <source>
        <strain evidence="1">Irish</strain>
        <tissue evidence="1">Whole body</tissue>
    </source>
</reference>
<proteinExistence type="predicted"/>
<organism evidence="1 2">
    <name type="scientific">Microctonus aethiopoides</name>
    <dbReference type="NCBI Taxonomy" id="144406"/>
    <lineage>
        <taxon>Eukaryota</taxon>
        <taxon>Metazoa</taxon>
        <taxon>Ecdysozoa</taxon>
        <taxon>Arthropoda</taxon>
        <taxon>Hexapoda</taxon>
        <taxon>Insecta</taxon>
        <taxon>Pterygota</taxon>
        <taxon>Neoptera</taxon>
        <taxon>Endopterygota</taxon>
        <taxon>Hymenoptera</taxon>
        <taxon>Apocrita</taxon>
        <taxon>Ichneumonoidea</taxon>
        <taxon>Braconidae</taxon>
        <taxon>Euphorinae</taxon>
        <taxon>Microctonus</taxon>
    </lineage>
</organism>
<sequence length="219" mass="25916">MNIYIARIQKLFTDLKELLRNSDVPNKDPATRVLKHAIIKGYVRGLQPKYLIHFTTKSFIDLASALAVGRRVEQELSEILQLYFDNCFERKDHLEGREATRPQRFHPESFTSPGYNIFCNYCKHTAHIIQECRTRMHDNQMRLSYNNNFYIRDVQQTADRCIHNAIEITALINQRWQRLPGCSRADTQNVKMLNSRQDRKIFDRADRKFVRCREGRLPA</sequence>
<name>A0AA39KQD6_9HYME</name>
<accession>A0AA39KQD6</accession>
<dbReference type="AlphaFoldDB" id="A0AA39KQD6"/>
<comment type="caution">
    <text evidence="1">The sequence shown here is derived from an EMBL/GenBank/DDBJ whole genome shotgun (WGS) entry which is preliminary data.</text>
</comment>
<dbReference type="EMBL" id="JAQQBS010000004">
    <property type="protein sequence ID" value="KAK0169706.1"/>
    <property type="molecule type" value="Genomic_DNA"/>
</dbReference>